<evidence type="ECO:0000256" key="1">
    <source>
        <dbReference type="SAM" id="MobiDB-lite"/>
    </source>
</evidence>
<evidence type="ECO:0000313" key="2">
    <source>
        <dbReference type="EMBL" id="MCD9559665.1"/>
    </source>
</evidence>
<gene>
    <name evidence="2" type="ORF">HAX54_017802</name>
</gene>
<feature type="region of interest" description="Disordered" evidence="1">
    <location>
        <begin position="1"/>
        <end position="20"/>
    </location>
</feature>
<proteinExistence type="predicted"/>
<protein>
    <submittedName>
        <fullName evidence="2">Uncharacterized protein</fullName>
    </submittedName>
</protein>
<reference evidence="2 3" key="1">
    <citation type="journal article" date="2021" name="BMC Genomics">
        <title>Datura genome reveals duplications of psychoactive alkaloid biosynthetic genes and high mutation rate following tissue culture.</title>
        <authorList>
            <person name="Rajewski A."/>
            <person name="Carter-House D."/>
            <person name="Stajich J."/>
            <person name="Litt A."/>
        </authorList>
    </citation>
    <scope>NUCLEOTIDE SEQUENCE [LARGE SCALE GENOMIC DNA]</scope>
    <source>
        <strain evidence="2">AR-01</strain>
    </source>
</reference>
<feature type="compositionally biased region" description="Basic and acidic residues" evidence="1">
    <location>
        <begin position="9"/>
        <end position="20"/>
    </location>
</feature>
<evidence type="ECO:0000313" key="3">
    <source>
        <dbReference type="Proteomes" id="UP000823775"/>
    </source>
</evidence>
<name>A0ABS8UMH9_DATST</name>
<comment type="caution">
    <text evidence="2">The sequence shown here is derived from an EMBL/GenBank/DDBJ whole genome shotgun (WGS) entry which is preliminary data.</text>
</comment>
<dbReference type="EMBL" id="JACEIK010002186">
    <property type="protein sequence ID" value="MCD9559665.1"/>
    <property type="molecule type" value="Genomic_DNA"/>
</dbReference>
<dbReference type="Proteomes" id="UP000823775">
    <property type="component" value="Unassembled WGS sequence"/>
</dbReference>
<organism evidence="2 3">
    <name type="scientific">Datura stramonium</name>
    <name type="common">Jimsonweed</name>
    <name type="synonym">Common thornapple</name>
    <dbReference type="NCBI Taxonomy" id="4076"/>
    <lineage>
        <taxon>Eukaryota</taxon>
        <taxon>Viridiplantae</taxon>
        <taxon>Streptophyta</taxon>
        <taxon>Embryophyta</taxon>
        <taxon>Tracheophyta</taxon>
        <taxon>Spermatophyta</taxon>
        <taxon>Magnoliopsida</taxon>
        <taxon>eudicotyledons</taxon>
        <taxon>Gunneridae</taxon>
        <taxon>Pentapetalae</taxon>
        <taxon>asterids</taxon>
        <taxon>lamiids</taxon>
        <taxon>Solanales</taxon>
        <taxon>Solanaceae</taxon>
        <taxon>Solanoideae</taxon>
        <taxon>Datureae</taxon>
        <taxon>Datura</taxon>
    </lineage>
</organism>
<accession>A0ABS8UMH9</accession>
<sequence>MSRILKACPRTDKGAEDGDVSWRSKLNSEGQYLEGVKRELKVPHRVTLRMVHIEQRAILHGWRKKIMKNLKEKNSEGARWLRGTELELLDGLHATLRGIPALRRFQ</sequence>
<keyword evidence="3" id="KW-1185">Reference proteome</keyword>